<sequence length="209" mass="22457">MTELWLFFMALTVAYLLPGPDMILVLQTGARQGKGAALATAVGLGVARACHVALAAMGLSVLFKTAPWTFDVVRLAGAAYLAWIGFQCLRTTLLPSFEGDAAAIGKRQWHQAIQRGLLTNLLNPKALLFCSVLLPQFIDPQDGPVLGQFAILGVVLVGVGLLFDSAYALVGMALGRWLQRSPSAQRAQQWLFGSLLIGFAVRLTFVQQS</sequence>
<keyword evidence="2" id="KW-1003">Cell membrane</keyword>
<comment type="caution">
    <text evidence="7">The sequence shown here is derived from an EMBL/GenBank/DDBJ whole genome shotgun (WGS) entry which is preliminary data.</text>
</comment>
<evidence type="ECO:0000256" key="5">
    <source>
        <dbReference type="ARBA" id="ARBA00023136"/>
    </source>
</evidence>
<dbReference type="Proteomes" id="UP000030949">
    <property type="component" value="Unassembled WGS sequence"/>
</dbReference>
<evidence type="ECO:0000313" key="8">
    <source>
        <dbReference type="Proteomes" id="UP000030949"/>
    </source>
</evidence>
<feature type="transmembrane region" description="Helical" evidence="6">
    <location>
        <begin position="6"/>
        <end position="26"/>
    </location>
</feature>
<keyword evidence="3 6" id="KW-0812">Transmembrane</keyword>
<dbReference type="InterPro" id="IPR001123">
    <property type="entry name" value="LeuE-type"/>
</dbReference>
<reference evidence="8" key="1">
    <citation type="submission" date="2015-03" db="EMBL/GenBank/DDBJ databases">
        <title>Pseudomonas frederiksbergensis hydrocarbon degrader.</title>
        <authorList>
            <person name="Brown L.M."/>
            <person name="Ruiz O.N."/>
            <person name="Mueller S."/>
            <person name="Gunasekera T.S."/>
        </authorList>
    </citation>
    <scope>NUCLEOTIDE SEQUENCE [LARGE SCALE GENOMIC DNA]</scope>
    <source>
        <strain evidence="8">SI8</strain>
    </source>
</reference>
<keyword evidence="5 6" id="KW-0472">Membrane</keyword>
<dbReference type="PIRSF" id="PIRSF006324">
    <property type="entry name" value="LeuE"/>
    <property type="match status" value="1"/>
</dbReference>
<evidence type="ECO:0000313" key="7">
    <source>
        <dbReference type="EMBL" id="KHK62642.1"/>
    </source>
</evidence>
<dbReference type="RefSeq" id="WP_039593288.1">
    <property type="nucleotide sequence ID" value="NZ_CP142104.1"/>
</dbReference>
<dbReference type="OrthoDB" id="9804822at2"/>
<dbReference type="PANTHER" id="PTHR30086">
    <property type="entry name" value="ARGININE EXPORTER PROTEIN ARGO"/>
    <property type="match status" value="1"/>
</dbReference>
<proteinExistence type="predicted"/>
<dbReference type="AlphaFoldDB" id="A0A0B1YZV3"/>
<accession>A0A0B1YZV3</accession>
<dbReference type="EMBL" id="JQGJ01000016">
    <property type="protein sequence ID" value="KHK62642.1"/>
    <property type="molecule type" value="Genomic_DNA"/>
</dbReference>
<evidence type="ECO:0000256" key="2">
    <source>
        <dbReference type="ARBA" id="ARBA00022475"/>
    </source>
</evidence>
<dbReference type="PANTHER" id="PTHR30086:SF20">
    <property type="entry name" value="ARGININE EXPORTER PROTEIN ARGO-RELATED"/>
    <property type="match status" value="1"/>
</dbReference>
<feature type="transmembrane region" description="Helical" evidence="6">
    <location>
        <begin position="150"/>
        <end position="178"/>
    </location>
</feature>
<feature type="transmembrane region" description="Helical" evidence="6">
    <location>
        <begin position="190"/>
        <end position="207"/>
    </location>
</feature>
<dbReference type="GO" id="GO:0005886">
    <property type="term" value="C:plasma membrane"/>
    <property type="evidence" value="ECO:0007669"/>
    <property type="project" value="UniProtKB-SubCell"/>
</dbReference>
<evidence type="ECO:0000256" key="6">
    <source>
        <dbReference type="SAM" id="Phobius"/>
    </source>
</evidence>
<gene>
    <name evidence="7" type="ORF">JZ00_21780</name>
</gene>
<comment type="subcellular location">
    <subcellularLocation>
        <location evidence="1">Cell membrane</location>
        <topology evidence="1">Multi-pass membrane protein</topology>
    </subcellularLocation>
</comment>
<keyword evidence="4 6" id="KW-1133">Transmembrane helix</keyword>
<name>A0A0B1YZV3_9PSED</name>
<dbReference type="GO" id="GO:0015171">
    <property type="term" value="F:amino acid transmembrane transporter activity"/>
    <property type="evidence" value="ECO:0007669"/>
    <property type="project" value="TreeGrafter"/>
</dbReference>
<evidence type="ECO:0000256" key="1">
    <source>
        <dbReference type="ARBA" id="ARBA00004651"/>
    </source>
</evidence>
<dbReference type="Pfam" id="PF01810">
    <property type="entry name" value="LysE"/>
    <property type="match status" value="1"/>
</dbReference>
<evidence type="ECO:0000256" key="4">
    <source>
        <dbReference type="ARBA" id="ARBA00022989"/>
    </source>
</evidence>
<feature type="transmembrane region" description="Helical" evidence="6">
    <location>
        <begin position="75"/>
        <end position="97"/>
    </location>
</feature>
<organism evidence="7 8">
    <name type="scientific">Pseudomonas frederiksbergensis</name>
    <dbReference type="NCBI Taxonomy" id="104087"/>
    <lineage>
        <taxon>Bacteria</taxon>
        <taxon>Pseudomonadati</taxon>
        <taxon>Pseudomonadota</taxon>
        <taxon>Gammaproteobacteria</taxon>
        <taxon>Pseudomonadales</taxon>
        <taxon>Pseudomonadaceae</taxon>
        <taxon>Pseudomonas</taxon>
    </lineage>
</organism>
<protein>
    <submittedName>
        <fullName evidence="7">Lysine transporter LysE</fullName>
    </submittedName>
</protein>
<feature type="transmembrane region" description="Helical" evidence="6">
    <location>
        <begin position="38"/>
        <end position="63"/>
    </location>
</feature>
<evidence type="ECO:0000256" key="3">
    <source>
        <dbReference type="ARBA" id="ARBA00022692"/>
    </source>
</evidence>
<feature type="transmembrane region" description="Helical" evidence="6">
    <location>
        <begin position="117"/>
        <end position="138"/>
    </location>
</feature>